<sequence>MPGKCRTFLPVTEVVGWRHSLVEDIVSRLFDDKPMFLVSQRQWFVVFCIITLNPCQIWTSRRDLAVVLYGVQFTEPGTPVSVTISFNMFSLGGSVHVLPSGVDWGKLRTVLKELDNLESISFRCDGHLQMARMGRCVSHLEFCVPATIKGLPPDFVCRRYILWIARLPESRRPICPSPWGRRPQHARHLTRLFPLHARRLQRLSSPTSTTLHPWISRKLELHLSVYCVPLIIAIYRDPVIATTTSSAPF</sequence>
<keyword evidence="2" id="KW-1185">Reference proteome</keyword>
<proteinExistence type="predicted"/>
<protein>
    <submittedName>
        <fullName evidence="1">Uncharacterized protein</fullName>
    </submittedName>
</protein>
<reference evidence="1 2" key="1">
    <citation type="submission" date="2019-02" db="EMBL/GenBank/DDBJ databases">
        <title>Genome sequencing of the rare red list fungi Antrodiella citrinella (Flaviporus citrinellus).</title>
        <authorList>
            <person name="Buettner E."/>
            <person name="Kellner H."/>
        </authorList>
    </citation>
    <scope>NUCLEOTIDE SEQUENCE [LARGE SCALE GENOMIC DNA]</scope>
    <source>
        <strain evidence="1 2">DSM 108506</strain>
    </source>
</reference>
<name>A0A4S4MTY7_9APHY</name>
<dbReference type="Proteomes" id="UP000308730">
    <property type="component" value="Unassembled WGS sequence"/>
</dbReference>
<dbReference type="EMBL" id="SGPM01000112">
    <property type="protein sequence ID" value="THH29689.1"/>
    <property type="molecule type" value="Genomic_DNA"/>
</dbReference>
<gene>
    <name evidence="1" type="ORF">EUX98_g4502</name>
</gene>
<evidence type="ECO:0000313" key="2">
    <source>
        <dbReference type="Proteomes" id="UP000308730"/>
    </source>
</evidence>
<comment type="caution">
    <text evidence="1">The sequence shown here is derived from an EMBL/GenBank/DDBJ whole genome shotgun (WGS) entry which is preliminary data.</text>
</comment>
<evidence type="ECO:0000313" key="1">
    <source>
        <dbReference type="EMBL" id="THH29689.1"/>
    </source>
</evidence>
<organism evidence="1 2">
    <name type="scientific">Antrodiella citrinella</name>
    <dbReference type="NCBI Taxonomy" id="2447956"/>
    <lineage>
        <taxon>Eukaryota</taxon>
        <taxon>Fungi</taxon>
        <taxon>Dikarya</taxon>
        <taxon>Basidiomycota</taxon>
        <taxon>Agaricomycotina</taxon>
        <taxon>Agaricomycetes</taxon>
        <taxon>Polyporales</taxon>
        <taxon>Steccherinaceae</taxon>
        <taxon>Antrodiella</taxon>
    </lineage>
</organism>
<dbReference type="AlphaFoldDB" id="A0A4S4MTY7"/>
<accession>A0A4S4MTY7</accession>